<sequence length="249" mass="28769">MKLLKLILVATLSVFLIGCSKYVIKDKPIENDTSINKITNDNNDDNENKDTLKNIIEDKDKIEIQDNSLDVSNLDLRNSSMLSKYIEGVSLVKTFSDNNSLYLKYIEPLKDKIGRFRDMPEVVLLEDLKSSGAETTQYYTEEDGLNVDLSINTSGKEVITYSDILYKASIENIDTTFDFKTSKLNEFRNTFVDVNDLDYEKVNSYIKDMLSKNIEDNMIFFNKIDDNSYEVITIKDGNCYYRLVYDPKF</sequence>
<keyword evidence="2" id="KW-1185">Reference proteome</keyword>
<dbReference type="PROSITE" id="PS51257">
    <property type="entry name" value="PROKAR_LIPOPROTEIN"/>
    <property type="match status" value="1"/>
</dbReference>
<gene>
    <name evidence="1" type="ORF">E5347_04250</name>
</gene>
<dbReference type="OrthoDB" id="1938804at2"/>
<comment type="caution">
    <text evidence="1">The sequence shown here is derived from an EMBL/GenBank/DDBJ whole genome shotgun (WGS) entry which is preliminary data.</text>
</comment>
<dbReference type="RefSeq" id="WP_136004978.1">
    <property type="nucleotide sequence ID" value="NZ_SRYR01000001.1"/>
</dbReference>
<proteinExistence type="predicted"/>
<accession>A0A4S2DNR8</accession>
<protein>
    <recommendedName>
        <fullName evidence="3">Lipoprotein</fullName>
    </recommendedName>
</protein>
<reference evidence="1 2" key="1">
    <citation type="submission" date="2019-04" db="EMBL/GenBank/DDBJ databases">
        <title>Microbes associate with the intestines of laboratory mice.</title>
        <authorList>
            <person name="Navarre W."/>
            <person name="Wong E."/>
            <person name="Huang K."/>
            <person name="Tropini C."/>
            <person name="Ng K."/>
            <person name="Yu B."/>
        </authorList>
    </citation>
    <scope>NUCLEOTIDE SEQUENCE [LARGE SCALE GENOMIC DNA]</scope>
    <source>
        <strain evidence="1 2">NM50_B9-20</strain>
    </source>
</reference>
<organism evidence="1 2">
    <name type="scientific">Clostridium sartagoforme</name>
    <dbReference type="NCBI Taxonomy" id="84031"/>
    <lineage>
        <taxon>Bacteria</taxon>
        <taxon>Bacillati</taxon>
        <taxon>Bacillota</taxon>
        <taxon>Clostridia</taxon>
        <taxon>Eubacteriales</taxon>
        <taxon>Clostridiaceae</taxon>
        <taxon>Clostridium</taxon>
    </lineage>
</organism>
<evidence type="ECO:0000313" key="1">
    <source>
        <dbReference type="EMBL" id="TGY44037.1"/>
    </source>
</evidence>
<dbReference type="EMBL" id="SRYR01000001">
    <property type="protein sequence ID" value="TGY44037.1"/>
    <property type="molecule type" value="Genomic_DNA"/>
</dbReference>
<dbReference type="Proteomes" id="UP000306888">
    <property type="component" value="Unassembled WGS sequence"/>
</dbReference>
<name>A0A4S2DNR8_9CLOT</name>
<evidence type="ECO:0008006" key="3">
    <source>
        <dbReference type="Google" id="ProtNLM"/>
    </source>
</evidence>
<dbReference type="AlphaFoldDB" id="A0A4S2DNR8"/>
<evidence type="ECO:0000313" key="2">
    <source>
        <dbReference type="Proteomes" id="UP000306888"/>
    </source>
</evidence>